<proteinExistence type="predicted"/>
<dbReference type="NCBIfam" id="TIGR04433">
    <property type="entry name" value="UrcA_uranyl"/>
    <property type="match status" value="1"/>
</dbReference>
<evidence type="ECO:0000313" key="2">
    <source>
        <dbReference type="Proteomes" id="UP001499951"/>
    </source>
</evidence>
<accession>A0ABN1F887</accession>
<dbReference type="EMBL" id="BAAADD010000011">
    <property type="protein sequence ID" value="GAA0584798.1"/>
    <property type="molecule type" value="Genomic_DNA"/>
</dbReference>
<dbReference type="Proteomes" id="UP001499951">
    <property type="component" value="Unassembled WGS sequence"/>
</dbReference>
<protein>
    <recommendedName>
        <fullName evidence="3">UrcA family protein</fullName>
    </recommendedName>
</protein>
<evidence type="ECO:0000313" key="1">
    <source>
        <dbReference type="EMBL" id="GAA0584798.1"/>
    </source>
</evidence>
<gene>
    <name evidence="1" type="ORF">GCM10008942_37120</name>
</gene>
<comment type="caution">
    <text evidence="1">The sequence shown here is derived from an EMBL/GenBank/DDBJ whole genome shotgun (WGS) entry which is preliminary data.</text>
</comment>
<sequence length="102" mass="10803">MFVPAMAQSLTVTGSAPLQGGGVDQVWAKKVSYADLDLGTTQGATTLLNRIDVAARAVCGEREGYTMNAARAKAFAKCYARTMHYAIKEVDAPQLTQLAAAH</sequence>
<dbReference type="InterPro" id="IPR030972">
    <property type="entry name" value="UrcA_uranyl"/>
</dbReference>
<keyword evidence="2" id="KW-1185">Reference proteome</keyword>
<organism evidence="1 2">
    <name type="scientific">Rhizomicrobium electricum</name>
    <dbReference type="NCBI Taxonomy" id="480070"/>
    <lineage>
        <taxon>Bacteria</taxon>
        <taxon>Pseudomonadati</taxon>
        <taxon>Pseudomonadota</taxon>
        <taxon>Alphaproteobacteria</taxon>
        <taxon>Micropepsales</taxon>
        <taxon>Micropepsaceae</taxon>
        <taxon>Rhizomicrobium</taxon>
    </lineage>
</organism>
<evidence type="ECO:0008006" key="3">
    <source>
        <dbReference type="Google" id="ProtNLM"/>
    </source>
</evidence>
<reference evidence="1 2" key="1">
    <citation type="journal article" date="2019" name="Int. J. Syst. Evol. Microbiol.">
        <title>The Global Catalogue of Microorganisms (GCM) 10K type strain sequencing project: providing services to taxonomists for standard genome sequencing and annotation.</title>
        <authorList>
            <consortium name="The Broad Institute Genomics Platform"/>
            <consortium name="The Broad Institute Genome Sequencing Center for Infectious Disease"/>
            <person name="Wu L."/>
            <person name="Ma J."/>
        </authorList>
    </citation>
    <scope>NUCLEOTIDE SEQUENCE [LARGE SCALE GENOMIC DNA]</scope>
    <source>
        <strain evidence="1 2">JCM 15089</strain>
    </source>
</reference>
<name>A0ABN1F887_9PROT</name>